<evidence type="ECO:0000313" key="1">
    <source>
        <dbReference type="EMBL" id="JAD61921.1"/>
    </source>
</evidence>
<dbReference type="AlphaFoldDB" id="A0A0A9BF02"/>
<sequence>MYKCFLPRTAILTKRYQQVSRSILHTHFFYSSQWFTKSLKTARKVQFLIKLFWFK</sequence>
<name>A0A0A9BF02_ARUDO</name>
<accession>A0A0A9BF02</accession>
<organism evidence="1">
    <name type="scientific">Arundo donax</name>
    <name type="common">Giant reed</name>
    <name type="synonym">Donax arundinaceus</name>
    <dbReference type="NCBI Taxonomy" id="35708"/>
    <lineage>
        <taxon>Eukaryota</taxon>
        <taxon>Viridiplantae</taxon>
        <taxon>Streptophyta</taxon>
        <taxon>Embryophyta</taxon>
        <taxon>Tracheophyta</taxon>
        <taxon>Spermatophyta</taxon>
        <taxon>Magnoliopsida</taxon>
        <taxon>Liliopsida</taxon>
        <taxon>Poales</taxon>
        <taxon>Poaceae</taxon>
        <taxon>PACMAD clade</taxon>
        <taxon>Arundinoideae</taxon>
        <taxon>Arundineae</taxon>
        <taxon>Arundo</taxon>
    </lineage>
</organism>
<proteinExistence type="predicted"/>
<protein>
    <submittedName>
        <fullName evidence="1">Uncharacterized protein</fullName>
    </submittedName>
</protein>
<reference evidence="1" key="2">
    <citation type="journal article" date="2015" name="Data Brief">
        <title>Shoot transcriptome of the giant reed, Arundo donax.</title>
        <authorList>
            <person name="Barrero R.A."/>
            <person name="Guerrero F.D."/>
            <person name="Moolhuijzen P."/>
            <person name="Goolsby J.A."/>
            <person name="Tidwell J."/>
            <person name="Bellgard S.E."/>
            <person name="Bellgard M.I."/>
        </authorList>
    </citation>
    <scope>NUCLEOTIDE SEQUENCE</scope>
    <source>
        <tissue evidence="1">Shoot tissue taken approximately 20 cm above the soil surface</tissue>
    </source>
</reference>
<dbReference type="EMBL" id="GBRH01235974">
    <property type="protein sequence ID" value="JAD61921.1"/>
    <property type="molecule type" value="Transcribed_RNA"/>
</dbReference>
<reference evidence="1" key="1">
    <citation type="submission" date="2014-09" db="EMBL/GenBank/DDBJ databases">
        <authorList>
            <person name="Magalhaes I.L.F."/>
            <person name="Oliveira U."/>
            <person name="Santos F.R."/>
            <person name="Vidigal T.H.D.A."/>
            <person name="Brescovit A.D."/>
            <person name="Santos A.J."/>
        </authorList>
    </citation>
    <scope>NUCLEOTIDE SEQUENCE</scope>
    <source>
        <tissue evidence="1">Shoot tissue taken approximately 20 cm above the soil surface</tissue>
    </source>
</reference>